<dbReference type="InterPro" id="IPR001845">
    <property type="entry name" value="HTH_ArsR_DNA-bd_dom"/>
</dbReference>
<evidence type="ECO:0000313" key="6">
    <source>
        <dbReference type="Proteomes" id="UP000265765"/>
    </source>
</evidence>
<accession>A0AAI8L7W0</accession>
<proteinExistence type="predicted"/>
<dbReference type="InterPro" id="IPR011991">
    <property type="entry name" value="ArsR-like_HTH"/>
</dbReference>
<dbReference type="SUPFAM" id="SSF46785">
    <property type="entry name" value="Winged helix' DNA-binding domain"/>
    <property type="match status" value="1"/>
</dbReference>
<organism evidence="5 6">
    <name type="scientific">Streptomyces griseorubiginosus</name>
    <dbReference type="NCBI Taxonomy" id="67304"/>
    <lineage>
        <taxon>Bacteria</taxon>
        <taxon>Bacillati</taxon>
        <taxon>Actinomycetota</taxon>
        <taxon>Actinomycetes</taxon>
        <taxon>Kitasatosporales</taxon>
        <taxon>Streptomycetaceae</taxon>
        <taxon>Streptomyces</taxon>
    </lineage>
</organism>
<evidence type="ECO:0000256" key="3">
    <source>
        <dbReference type="ARBA" id="ARBA00023163"/>
    </source>
</evidence>
<evidence type="ECO:0000259" key="4">
    <source>
        <dbReference type="PROSITE" id="PS50987"/>
    </source>
</evidence>
<dbReference type="Gene3D" id="1.10.10.10">
    <property type="entry name" value="Winged helix-like DNA-binding domain superfamily/Winged helix DNA-binding domain"/>
    <property type="match status" value="1"/>
</dbReference>
<dbReference type="Pfam" id="PF01022">
    <property type="entry name" value="HTH_5"/>
    <property type="match status" value="1"/>
</dbReference>
<dbReference type="PANTHER" id="PTHR43132:SF8">
    <property type="entry name" value="HTH-TYPE TRANSCRIPTIONAL REGULATOR KMTR"/>
    <property type="match status" value="1"/>
</dbReference>
<dbReference type="Proteomes" id="UP000265765">
    <property type="component" value="Chromosome"/>
</dbReference>
<reference evidence="5 6" key="1">
    <citation type="submission" date="2018-09" db="EMBL/GenBank/DDBJ databases">
        <title>Production of Trimethoprim by Streptomyces sp. 3E-1.</title>
        <authorList>
            <person name="Kang H.J."/>
            <person name="Kim S.B."/>
        </authorList>
    </citation>
    <scope>NUCLEOTIDE SEQUENCE [LARGE SCALE GENOMIC DNA]</scope>
    <source>
        <strain evidence="5 6">3E-1</strain>
    </source>
</reference>
<dbReference type="SMART" id="SM00418">
    <property type="entry name" value="HTH_ARSR"/>
    <property type="match status" value="1"/>
</dbReference>
<protein>
    <submittedName>
        <fullName evidence="5">HTH-type transcriptional regulator KmtR</fullName>
    </submittedName>
</protein>
<dbReference type="InterPro" id="IPR051011">
    <property type="entry name" value="Metal_resp_trans_reg"/>
</dbReference>
<dbReference type="InterPro" id="IPR036390">
    <property type="entry name" value="WH_DNA-bd_sf"/>
</dbReference>
<keyword evidence="2" id="KW-0238">DNA-binding</keyword>
<sequence length="206" mass="22419">MGVRGEEVAEPVADAGARVLVRMSVRDAGARVIVRMSVMAVGAPVLVRMPVTVVVMAHVMPLPMRAAVDVTSPRSHYVRMSARMHLSPAHDAHPRTPGAAHPRTPGEEQFALAAEILALLGDRTRLILLHALTRSEADVTTLTEAVGAARPAVSQHLARLRLAGLVNTRKEGRRVIYSLRDGHLRRLLDEALNVADHRLNDRPVHD</sequence>
<dbReference type="CDD" id="cd00090">
    <property type="entry name" value="HTH_ARSR"/>
    <property type="match status" value="1"/>
</dbReference>
<dbReference type="PANTHER" id="PTHR43132">
    <property type="entry name" value="ARSENICAL RESISTANCE OPERON REPRESSOR ARSR-RELATED"/>
    <property type="match status" value="1"/>
</dbReference>
<name>A0AAI8L7W0_9ACTN</name>
<evidence type="ECO:0000313" key="5">
    <source>
        <dbReference type="EMBL" id="AYC42881.1"/>
    </source>
</evidence>
<dbReference type="InterPro" id="IPR036388">
    <property type="entry name" value="WH-like_DNA-bd_sf"/>
</dbReference>
<evidence type="ECO:0000256" key="2">
    <source>
        <dbReference type="ARBA" id="ARBA00023125"/>
    </source>
</evidence>
<feature type="domain" description="HTH arsR-type" evidence="4">
    <location>
        <begin position="105"/>
        <end position="199"/>
    </location>
</feature>
<gene>
    <name evidence="5" type="primary">kmtR_2</name>
    <name evidence="5" type="ORF">DWG14_07187</name>
</gene>
<keyword evidence="3" id="KW-0804">Transcription</keyword>
<dbReference type="AlphaFoldDB" id="A0AAI8L7W0"/>
<dbReference type="NCBIfam" id="NF033788">
    <property type="entry name" value="HTH_metalloreg"/>
    <property type="match status" value="1"/>
</dbReference>
<dbReference type="KEGG" id="sge:DWG14_07187"/>
<keyword evidence="1" id="KW-0805">Transcription regulation</keyword>
<dbReference type="PROSITE" id="PS50987">
    <property type="entry name" value="HTH_ARSR_2"/>
    <property type="match status" value="1"/>
</dbReference>
<dbReference type="EMBL" id="CP032427">
    <property type="protein sequence ID" value="AYC42881.1"/>
    <property type="molecule type" value="Genomic_DNA"/>
</dbReference>
<dbReference type="GO" id="GO:0003677">
    <property type="term" value="F:DNA binding"/>
    <property type="evidence" value="ECO:0007669"/>
    <property type="project" value="UniProtKB-KW"/>
</dbReference>
<dbReference type="PRINTS" id="PR00778">
    <property type="entry name" value="HTHARSR"/>
</dbReference>
<evidence type="ECO:0000256" key="1">
    <source>
        <dbReference type="ARBA" id="ARBA00023015"/>
    </source>
</evidence>
<dbReference type="GO" id="GO:0003700">
    <property type="term" value="F:DNA-binding transcription factor activity"/>
    <property type="evidence" value="ECO:0007669"/>
    <property type="project" value="InterPro"/>
</dbReference>